<sequence>MLGPEAVALARAASEARAEEMEKWADISISTNYEGLSERVDNPVLQQIKNPAL</sequence>
<dbReference type="RefSeq" id="WP_202676385.1">
    <property type="nucleotide sequence ID" value="NZ_CP068595.1"/>
</dbReference>
<proteinExistence type="predicted"/>
<keyword evidence="2" id="KW-1185">Reference proteome</keyword>
<gene>
    <name evidence="1" type="ORF">JI735_20915</name>
</gene>
<accession>A0A974P919</accession>
<dbReference type="EMBL" id="CP068595">
    <property type="protein sequence ID" value="QQZ59151.1"/>
    <property type="molecule type" value="Genomic_DNA"/>
</dbReference>
<dbReference type="Proteomes" id="UP000595841">
    <property type="component" value="Chromosome"/>
</dbReference>
<reference evidence="1 2" key="1">
    <citation type="submission" date="2021-01" db="EMBL/GenBank/DDBJ databases">
        <title>Whole genome sequence of Paenibacillus sonchi LMG 24727 for comparative genomics.</title>
        <authorList>
            <person name="Lee G."/>
            <person name="Kim M.-J."/>
            <person name="Lim K."/>
            <person name="Shin J.-H."/>
        </authorList>
    </citation>
    <scope>NUCLEOTIDE SEQUENCE [LARGE SCALE GENOMIC DNA]</scope>
    <source>
        <strain evidence="1 2">LMG 24727</strain>
    </source>
</reference>
<evidence type="ECO:0000313" key="2">
    <source>
        <dbReference type="Proteomes" id="UP000595841"/>
    </source>
</evidence>
<name>A0A974P919_9BACL</name>
<protein>
    <submittedName>
        <fullName evidence="1">Uncharacterized protein</fullName>
    </submittedName>
</protein>
<dbReference type="AlphaFoldDB" id="A0A974P919"/>
<organism evidence="1 2">
    <name type="scientific">Paenibacillus sonchi</name>
    <dbReference type="NCBI Taxonomy" id="373687"/>
    <lineage>
        <taxon>Bacteria</taxon>
        <taxon>Bacillati</taxon>
        <taxon>Bacillota</taxon>
        <taxon>Bacilli</taxon>
        <taxon>Bacillales</taxon>
        <taxon>Paenibacillaceae</taxon>
        <taxon>Paenibacillus</taxon>
        <taxon>Paenibacillus sonchi group</taxon>
    </lineage>
</organism>
<evidence type="ECO:0000313" key="1">
    <source>
        <dbReference type="EMBL" id="QQZ59151.1"/>
    </source>
</evidence>
<dbReference type="KEGG" id="pson:JI735_20915"/>